<evidence type="ECO:0000313" key="1">
    <source>
        <dbReference type="EMBL" id="KAL0130285.1"/>
    </source>
</evidence>
<dbReference type="EMBL" id="JADYXP020000002">
    <property type="protein sequence ID" value="KAL0130285.1"/>
    <property type="molecule type" value="Genomic_DNA"/>
</dbReference>
<name>A0AAW2GSP0_9HYME</name>
<protein>
    <submittedName>
        <fullName evidence="1">Uncharacterized protein</fullName>
    </submittedName>
</protein>
<comment type="caution">
    <text evidence="1">The sequence shown here is derived from an EMBL/GenBank/DDBJ whole genome shotgun (WGS) entry which is preliminary data.</text>
</comment>
<proteinExistence type="predicted"/>
<organism evidence="1 2">
    <name type="scientific">Cardiocondyla obscurior</name>
    <dbReference type="NCBI Taxonomy" id="286306"/>
    <lineage>
        <taxon>Eukaryota</taxon>
        <taxon>Metazoa</taxon>
        <taxon>Ecdysozoa</taxon>
        <taxon>Arthropoda</taxon>
        <taxon>Hexapoda</taxon>
        <taxon>Insecta</taxon>
        <taxon>Pterygota</taxon>
        <taxon>Neoptera</taxon>
        <taxon>Endopterygota</taxon>
        <taxon>Hymenoptera</taxon>
        <taxon>Apocrita</taxon>
        <taxon>Aculeata</taxon>
        <taxon>Formicoidea</taxon>
        <taxon>Formicidae</taxon>
        <taxon>Myrmicinae</taxon>
        <taxon>Cardiocondyla</taxon>
    </lineage>
</organism>
<reference evidence="1 2" key="1">
    <citation type="submission" date="2023-03" db="EMBL/GenBank/DDBJ databases">
        <title>High recombination rates correlate with genetic variation in Cardiocondyla obscurior ants.</title>
        <authorList>
            <person name="Errbii M."/>
        </authorList>
    </citation>
    <scope>NUCLEOTIDE SEQUENCE [LARGE SCALE GENOMIC DNA]</scope>
    <source>
        <strain evidence="1">Alpha-2009</strain>
        <tissue evidence="1">Whole body</tissue>
    </source>
</reference>
<gene>
    <name evidence="1" type="ORF">PUN28_002121</name>
</gene>
<evidence type="ECO:0000313" key="2">
    <source>
        <dbReference type="Proteomes" id="UP001430953"/>
    </source>
</evidence>
<accession>A0AAW2GSP0</accession>
<dbReference type="AlphaFoldDB" id="A0AAW2GSP0"/>
<keyword evidence="2" id="KW-1185">Reference proteome</keyword>
<sequence length="68" mass="7643">MALRRGAKQSARSVYLGIFVMPEQDSSFVSTSAEKLSSSRNIKFCKGIKSLKLRAYERESNLRRAALC</sequence>
<dbReference type="Proteomes" id="UP001430953">
    <property type="component" value="Unassembled WGS sequence"/>
</dbReference>